<dbReference type="PANTHER" id="PTHR24148:SF64">
    <property type="entry name" value="HETEROKARYON INCOMPATIBILITY DOMAIN-CONTAINING PROTEIN"/>
    <property type="match status" value="1"/>
</dbReference>
<organism evidence="2 3">
    <name type="scientific">Lophiotrema nucula</name>
    <dbReference type="NCBI Taxonomy" id="690887"/>
    <lineage>
        <taxon>Eukaryota</taxon>
        <taxon>Fungi</taxon>
        <taxon>Dikarya</taxon>
        <taxon>Ascomycota</taxon>
        <taxon>Pezizomycotina</taxon>
        <taxon>Dothideomycetes</taxon>
        <taxon>Pleosporomycetidae</taxon>
        <taxon>Pleosporales</taxon>
        <taxon>Lophiotremataceae</taxon>
        <taxon>Lophiotrema</taxon>
    </lineage>
</organism>
<dbReference type="InterPro" id="IPR010730">
    <property type="entry name" value="HET"/>
</dbReference>
<dbReference type="InterPro" id="IPR052895">
    <property type="entry name" value="HetReg/Transcr_Mod"/>
</dbReference>
<proteinExistence type="predicted"/>
<protein>
    <submittedName>
        <fullName evidence="2">Heterokaryon incompatibility protein-domain-containing protein</fullName>
    </submittedName>
</protein>
<dbReference type="OrthoDB" id="2157530at2759"/>
<gene>
    <name evidence="2" type="ORF">BDV96DRAFT_179666</name>
</gene>
<dbReference type="AlphaFoldDB" id="A0A6A5YXI6"/>
<evidence type="ECO:0000313" key="3">
    <source>
        <dbReference type="Proteomes" id="UP000799770"/>
    </source>
</evidence>
<dbReference type="PANTHER" id="PTHR24148">
    <property type="entry name" value="ANKYRIN REPEAT DOMAIN-CONTAINING PROTEIN 39 HOMOLOG-RELATED"/>
    <property type="match status" value="1"/>
</dbReference>
<accession>A0A6A5YXI6</accession>
<evidence type="ECO:0000313" key="2">
    <source>
        <dbReference type="EMBL" id="KAF2111875.1"/>
    </source>
</evidence>
<dbReference type="Pfam" id="PF06985">
    <property type="entry name" value="HET"/>
    <property type="match status" value="1"/>
</dbReference>
<evidence type="ECO:0000259" key="1">
    <source>
        <dbReference type="Pfam" id="PF06985"/>
    </source>
</evidence>
<reference evidence="2" key="1">
    <citation type="journal article" date="2020" name="Stud. Mycol.">
        <title>101 Dothideomycetes genomes: a test case for predicting lifestyles and emergence of pathogens.</title>
        <authorList>
            <person name="Haridas S."/>
            <person name="Albert R."/>
            <person name="Binder M."/>
            <person name="Bloem J."/>
            <person name="Labutti K."/>
            <person name="Salamov A."/>
            <person name="Andreopoulos B."/>
            <person name="Baker S."/>
            <person name="Barry K."/>
            <person name="Bills G."/>
            <person name="Bluhm B."/>
            <person name="Cannon C."/>
            <person name="Castanera R."/>
            <person name="Culley D."/>
            <person name="Daum C."/>
            <person name="Ezra D."/>
            <person name="Gonzalez J."/>
            <person name="Henrissat B."/>
            <person name="Kuo A."/>
            <person name="Liang C."/>
            <person name="Lipzen A."/>
            <person name="Lutzoni F."/>
            <person name="Magnuson J."/>
            <person name="Mondo S."/>
            <person name="Nolan M."/>
            <person name="Ohm R."/>
            <person name="Pangilinan J."/>
            <person name="Park H.-J."/>
            <person name="Ramirez L."/>
            <person name="Alfaro M."/>
            <person name="Sun H."/>
            <person name="Tritt A."/>
            <person name="Yoshinaga Y."/>
            <person name="Zwiers L.-H."/>
            <person name="Turgeon B."/>
            <person name="Goodwin S."/>
            <person name="Spatafora J."/>
            <person name="Crous P."/>
            <person name="Grigoriev I."/>
        </authorList>
    </citation>
    <scope>NUCLEOTIDE SEQUENCE</scope>
    <source>
        <strain evidence="2">CBS 627.86</strain>
    </source>
</reference>
<sequence>MRPYVYRSLETDTRIHAGRGISQRVSIRLLELLPGDAGTELSCKLLHKPLSDRVAYEALSYTWGSPDRTHQVICDGSYVQVTGTLREALTTLRLTRRKRMLWIDQLCIDQENVKEREDQVRVMHLIYKRAARTIVFLGSGDAPALDLRMSRWRLLRDVRRAYSHGESDLIKEVGRLFAHPWFQRVWILQEIGMSNVQKVVCYYKGSTLTWDAIRGAATYLGSYSPGHKYDFIQLPLSVVRHTMLMAKWTAMGPGSSQFPTLDRYGHLYHSGNKLFYSFFLLSMEPRLTEALQDSRFCLATDPRDKVYSLLNMLNIDPLKDKLAWLLHVDYSLPVAEVYSRATRYSIETERSLEIICYKEGASNFPDLPSWVPDWTHQRLFPIHRIALPTHFRCQFHSKAWPVVGAMPALRSTMNTSRIASFSTDGQRMILTGHKLDIIDTLSSPWSASLEVGNDDLFENWANVYTGGRASEITGLSFKPERKPRGLQVSPHSICDFWLRVGRHSRLMTSDVLRPFHSKHPAQKEWRRSAYHRHRRGRTLILHRKGNLAFLFYCDWLAMMLPYASVGRRVATTRDGYFLLVPTETRKGDHIYFLEGGGSLGYVLRNMEGPDGFEFIGTAYVHGFYGTKLKWQERSTECITIR</sequence>
<dbReference type="Proteomes" id="UP000799770">
    <property type="component" value="Unassembled WGS sequence"/>
</dbReference>
<name>A0A6A5YXI6_9PLEO</name>
<dbReference type="EMBL" id="ML977333">
    <property type="protein sequence ID" value="KAF2111875.1"/>
    <property type="molecule type" value="Genomic_DNA"/>
</dbReference>
<feature type="domain" description="Heterokaryon incompatibility" evidence="1">
    <location>
        <begin position="56"/>
        <end position="190"/>
    </location>
</feature>
<keyword evidence="3" id="KW-1185">Reference proteome</keyword>